<dbReference type="RefSeq" id="WP_189541296.1">
    <property type="nucleotide sequence ID" value="NZ_BMZD01000004.1"/>
</dbReference>
<evidence type="ECO:0000313" key="2">
    <source>
        <dbReference type="Proteomes" id="UP000634139"/>
    </source>
</evidence>
<dbReference type="EMBL" id="BMZD01000004">
    <property type="protein sequence ID" value="GHA00466.1"/>
    <property type="molecule type" value="Genomic_DNA"/>
</dbReference>
<accession>A0A918VI12</accession>
<evidence type="ECO:0000313" key="1">
    <source>
        <dbReference type="EMBL" id="GHA00466.1"/>
    </source>
</evidence>
<proteinExistence type="predicted"/>
<organism evidence="1 2">
    <name type="scientific">Novosphingobium arvoryzae</name>
    <dbReference type="NCBI Taxonomy" id="1256514"/>
    <lineage>
        <taxon>Bacteria</taxon>
        <taxon>Pseudomonadati</taxon>
        <taxon>Pseudomonadota</taxon>
        <taxon>Alphaproteobacteria</taxon>
        <taxon>Sphingomonadales</taxon>
        <taxon>Sphingomonadaceae</taxon>
        <taxon>Novosphingobium</taxon>
    </lineage>
</organism>
<comment type="caution">
    <text evidence="1">The sequence shown here is derived from an EMBL/GenBank/DDBJ whole genome shotgun (WGS) entry which is preliminary data.</text>
</comment>
<dbReference type="SUPFAM" id="SSF47240">
    <property type="entry name" value="Ferritin-like"/>
    <property type="match status" value="1"/>
</dbReference>
<keyword evidence="2" id="KW-1185">Reference proteome</keyword>
<name>A0A918VI12_9SPHN</name>
<reference evidence="1" key="2">
    <citation type="submission" date="2020-09" db="EMBL/GenBank/DDBJ databases">
        <authorList>
            <person name="Sun Q."/>
            <person name="Kim S."/>
        </authorList>
    </citation>
    <scope>NUCLEOTIDE SEQUENCE</scope>
    <source>
        <strain evidence="1">KCTC 32422</strain>
    </source>
</reference>
<dbReference type="Proteomes" id="UP000634139">
    <property type="component" value="Unassembled WGS sequence"/>
</dbReference>
<dbReference type="AlphaFoldDB" id="A0A918VI12"/>
<reference evidence="1" key="1">
    <citation type="journal article" date="2014" name="Int. J. Syst. Evol. Microbiol.">
        <title>Complete genome sequence of Corynebacterium casei LMG S-19264T (=DSM 44701T), isolated from a smear-ripened cheese.</title>
        <authorList>
            <consortium name="US DOE Joint Genome Institute (JGI-PGF)"/>
            <person name="Walter F."/>
            <person name="Albersmeier A."/>
            <person name="Kalinowski J."/>
            <person name="Ruckert C."/>
        </authorList>
    </citation>
    <scope>NUCLEOTIDE SEQUENCE</scope>
    <source>
        <strain evidence="1">KCTC 32422</strain>
    </source>
</reference>
<gene>
    <name evidence="1" type="ORF">GCM10011617_21420</name>
</gene>
<sequence>MPVMTLPEGAPATLREAFAHIGTVTAPSVLDMKVMVLTEAAAMALYYKTAEGTEISGIVDLLQANGREEMLHARRVSEAIRIVSGEEFNPPQPEDNPYLQDGLAPFAPITREALTGLAQGEFGGEKLYEVWAANTANAEAAALFLLNGKEETDHGNRLLAAAELVPA</sequence>
<dbReference type="InterPro" id="IPR009078">
    <property type="entry name" value="Ferritin-like_SF"/>
</dbReference>
<evidence type="ECO:0008006" key="3">
    <source>
        <dbReference type="Google" id="ProtNLM"/>
    </source>
</evidence>
<protein>
    <recommendedName>
        <fullName evidence="3">Rubrerythrin</fullName>
    </recommendedName>
</protein>